<dbReference type="Proteomes" id="UP000195652">
    <property type="component" value="Chromosome"/>
</dbReference>
<feature type="domain" description="AB hydrolase-1" evidence="1">
    <location>
        <begin position="36"/>
        <end position="96"/>
    </location>
</feature>
<dbReference type="EMBL" id="CP021417">
    <property type="protein sequence ID" value="ARU46880.2"/>
    <property type="molecule type" value="Genomic_DNA"/>
</dbReference>
<evidence type="ECO:0000313" key="3">
    <source>
        <dbReference type="Proteomes" id="UP000195652"/>
    </source>
</evidence>
<dbReference type="Gene3D" id="3.40.50.1820">
    <property type="entry name" value="alpha/beta hydrolase"/>
    <property type="match status" value="1"/>
</dbReference>
<protein>
    <submittedName>
        <fullName evidence="2">Alpha/beta fold hydrolase</fullName>
    </submittedName>
</protein>
<dbReference type="SUPFAM" id="SSF53474">
    <property type="entry name" value="alpha/beta-Hydrolases"/>
    <property type="match status" value="1"/>
</dbReference>
<dbReference type="Pfam" id="PF00561">
    <property type="entry name" value="Abhydrolase_1"/>
    <property type="match status" value="1"/>
</dbReference>
<name>A0A830QQS0_9CORY</name>
<gene>
    <name evidence="2" type="ORF">CBE74_10990</name>
</gene>
<accession>A0A830QQS0</accession>
<dbReference type="InterPro" id="IPR000073">
    <property type="entry name" value="AB_hydrolase_1"/>
</dbReference>
<dbReference type="GO" id="GO:0016787">
    <property type="term" value="F:hydrolase activity"/>
    <property type="evidence" value="ECO:0007669"/>
    <property type="project" value="UniProtKB-KW"/>
</dbReference>
<sequence>MWIVLPGWACPTDNYEELVSGLDAKILDSWEKPLSSSIADLREHLQPGEKINIFGHSVGGLVAMEWAWLYPKEVDRLVLADPSEPVHVRRRLVPEWLKEGTSAALGELFPLGHKLTQVASGESNGRFSELYRRFGGKDNARFLFDEFLKVEARQRRLATAFEGKNPAPMAKTTLLVGAGLGWQRGFLESQRKLGEQLRAETVFLRGENHMFPVNSPELIRPYLV</sequence>
<reference evidence="2 3" key="3">
    <citation type="journal article" date="2020" name="Int. J. Syst. Evol. Microbiol.">
        <title>Corynebacterium silvaticum sp. nov., a unique group of NTTB corynebacteria in wild boar and roe deer.</title>
        <authorList>
            <person name="Dangel A."/>
            <person name="Berger A."/>
            <person name="Rau J."/>
            <person name="Eisenberg T."/>
            <person name="Kampfer P."/>
            <person name="Margos G."/>
            <person name="Contzen M."/>
            <person name="Busse H.J."/>
            <person name="Konrad R."/>
            <person name="Peters M."/>
            <person name="Sting R."/>
            <person name="Sing A."/>
        </authorList>
    </citation>
    <scope>NUCLEOTIDE SEQUENCE [LARGE SCALE GENOMIC DNA]</scope>
    <source>
        <strain evidence="2 3">PO100/5</strain>
    </source>
</reference>
<proteinExistence type="predicted"/>
<reference evidence="2 3" key="1">
    <citation type="journal article" date="2014" name="BMC Vet. Res.">
        <title>First report of Corynebacterium pseudotuberculosis from caseous lymphadenitis lesions in Black Alentejano pig (Sus scrofa domesticus).</title>
        <authorList>
            <person name="Oliveira M."/>
            <person name="Barroco C."/>
            <person name="Mottola C."/>
            <person name="Santos R."/>
            <person name="Lemsaddek A."/>
            <person name="Tavares L."/>
            <person name="Semedo-Lemsaddek T."/>
        </authorList>
    </citation>
    <scope>NUCLEOTIDE SEQUENCE [LARGE SCALE GENOMIC DNA]</scope>
    <source>
        <strain evidence="2 3">PO100/5</strain>
    </source>
</reference>
<reference evidence="2 3" key="2">
    <citation type="journal article" date="2020" name="Antonie Van Leeuwenhoek">
        <title>Phylogenomic characterisation of a novel corynebacterial species pathogenic to animals.</title>
        <authorList>
            <person name="Moller J."/>
            <person name="Musella L."/>
            <person name="Melnikov V."/>
            <person name="Geissdorfer W."/>
            <person name="Burkovski A."/>
            <person name="Sangal V."/>
        </authorList>
    </citation>
    <scope>NUCLEOTIDE SEQUENCE [LARGE SCALE GENOMIC DNA]</scope>
    <source>
        <strain evidence="2 3">PO100/5</strain>
    </source>
</reference>
<reference evidence="2 3" key="4">
    <citation type="journal article" date="2020" name="PLoS ONE">
        <title>Taxonomic classification of strain PO100/5 shows a broader geographic distribution and genetic markers of the recently described Corynebacterium silvaticum.</title>
        <authorList>
            <person name="Viana M.V.C."/>
            <person name="Profeta R."/>
            <person name="da Silva A.L."/>
            <person name="Hurtado R."/>
            <person name="Cerqueira J.C."/>
            <person name="Ribeiro B.F.S."/>
            <person name="Almeida M.O."/>
            <person name="Morais-Rodrigues F."/>
            <person name="Soares S.C."/>
            <person name="Oliveira M."/>
            <person name="Tavares L."/>
            <person name="Figueiredo H."/>
            <person name="Wattam A.R."/>
            <person name="Barh D."/>
            <person name="Ghosh P."/>
            <person name="Silva A."/>
            <person name="Azevedo V."/>
        </authorList>
    </citation>
    <scope>NUCLEOTIDE SEQUENCE [LARGE SCALE GENOMIC DNA]</scope>
    <source>
        <strain evidence="2 3">PO100/5</strain>
    </source>
</reference>
<dbReference type="AlphaFoldDB" id="A0A830QQS0"/>
<evidence type="ECO:0000259" key="1">
    <source>
        <dbReference type="Pfam" id="PF00561"/>
    </source>
</evidence>
<dbReference type="KEGG" id="csil:CBE74_10990"/>
<keyword evidence="3" id="KW-1185">Reference proteome</keyword>
<dbReference type="InterPro" id="IPR029058">
    <property type="entry name" value="AB_hydrolase_fold"/>
</dbReference>
<keyword evidence="2" id="KW-0378">Hydrolase</keyword>
<evidence type="ECO:0000313" key="2">
    <source>
        <dbReference type="EMBL" id="ARU46880.2"/>
    </source>
</evidence>
<organism evidence="2 3">
    <name type="scientific">Corynebacterium silvaticum</name>
    <dbReference type="NCBI Taxonomy" id="2320431"/>
    <lineage>
        <taxon>Bacteria</taxon>
        <taxon>Bacillati</taxon>
        <taxon>Actinomycetota</taxon>
        <taxon>Actinomycetes</taxon>
        <taxon>Mycobacteriales</taxon>
        <taxon>Corynebacteriaceae</taxon>
        <taxon>Corynebacterium</taxon>
    </lineage>
</organism>